<name>A0A0C9R286_9HYME</name>
<dbReference type="KEGG" id="fas:105270359"/>
<proteinExistence type="predicted"/>
<sequence length="159" mass="18710">MEILLRFFNNVILMFISFLIAIYFGRRFFLAMTHHYKIVAEIIEFNSIVREARDSLDYVTTQSLALMKDIEGDIAKELHMTNDLTRLSSKTSMLLKRYGETEERVLELVRMNENMANVQLETPENIKSEMKKSIMKLKRNKLESYTKDMTPKSDNVLTE</sequence>
<reference evidence="2" key="1">
    <citation type="submission" date="2015-01" db="EMBL/GenBank/DDBJ databases">
        <title>Transcriptome Assembly of Fopius arisanus.</title>
        <authorList>
            <person name="Geib S."/>
        </authorList>
    </citation>
    <scope>NUCLEOTIDE SEQUENCE</scope>
</reference>
<reference evidence="4" key="2">
    <citation type="submission" date="2025-04" db="UniProtKB">
        <authorList>
            <consortium name="RefSeq"/>
        </authorList>
    </citation>
    <scope>IDENTIFICATION</scope>
    <source>
        <strain evidence="4">USDA-PBARC FA_bdor</strain>
        <tissue evidence="4">Whole organism</tissue>
    </source>
</reference>
<keyword evidence="1" id="KW-0472">Membrane</keyword>
<dbReference type="EMBL" id="GBYB01002110">
    <property type="protein sequence ID" value="JAG71877.1"/>
    <property type="molecule type" value="Transcribed_RNA"/>
</dbReference>
<dbReference type="Proteomes" id="UP000694866">
    <property type="component" value="Unplaced"/>
</dbReference>
<dbReference type="GeneID" id="105270359"/>
<dbReference type="RefSeq" id="XP_011309536.1">
    <property type="nucleotide sequence ID" value="XM_011311234.1"/>
</dbReference>
<dbReference type="AlphaFoldDB" id="A0A0C9R286"/>
<feature type="transmembrane region" description="Helical" evidence="1">
    <location>
        <begin position="6"/>
        <end position="25"/>
    </location>
</feature>
<accession>A0A0C9R286</accession>
<keyword evidence="1" id="KW-1133">Transmembrane helix</keyword>
<evidence type="ECO:0000256" key="1">
    <source>
        <dbReference type="SAM" id="Phobius"/>
    </source>
</evidence>
<evidence type="ECO:0000313" key="2">
    <source>
        <dbReference type="EMBL" id="JAG71877.1"/>
    </source>
</evidence>
<accession>A0A9R1U590</accession>
<protein>
    <submittedName>
        <fullName evidence="2">HP_0190 protein</fullName>
    </submittedName>
</protein>
<evidence type="ECO:0000313" key="4">
    <source>
        <dbReference type="RefSeq" id="XP_011309536.1"/>
    </source>
</evidence>
<keyword evidence="3" id="KW-1185">Reference proteome</keyword>
<organism evidence="2">
    <name type="scientific">Fopius arisanus</name>
    <dbReference type="NCBI Taxonomy" id="64838"/>
    <lineage>
        <taxon>Eukaryota</taxon>
        <taxon>Metazoa</taxon>
        <taxon>Ecdysozoa</taxon>
        <taxon>Arthropoda</taxon>
        <taxon>Hexapoda</taxon>
        <taxon>Insecta</taxon>
        <taxon>Pterygota</taxon>
        <taxon>Neoptera</taxon>
        <taxon>Endopterygota</taxon>
        <taxon>Hymenoptera</taxon>
        <taxon>Apocrita</taxon>
        <taxon>Ichneumonoidea</taxon>
        <taxon>Braconidae</taxon>
        <taxon>Opiinae</taxon>
        <taxon>Fopius</taxon>
    </lineage>
</organism>
<keyword evidence="1" id="KW-0812">Transmembrane</keyword>
<dbReference type="OrthoDB" id="7694745at2759"/>
<gene>
    <name evidence="2" type="primary">HP_0190</name>
    <name evidence="4" type="synonym">LOC105270359</name>
    <name evidence="2" type="ORF">g.65856</name>
</gene>
<evidence type="ECO:0000313" key="3">
    <source>
        <dbReference type="Proteomes" id="UP000694866"/>
    </source>
</evidence>